<gene>
    <name evidence="1" type="ORF">A3E44_02035</name>
</gene>
<comment type="caution">
    <text evidence="1">The sequence shown here is derived from an EMBL/GenBank/DDBJ whole genome shotgun (WGS) entry which is preliminary data.</text>
</comment>
<dbReference type="AlphaFoldDB" id="A0A1F8AQS2"/>
<dbReference type="EMBL" id="MGGW01000021">
    <property type="protein sequence ID" value="OGM53638.1"/>
    <property type="molecule type" value="Genomic_DNA"/>
</dbReference>
<proteinExistence type="predicted"/>
<evidence type="ECO:0000313" key="1">
    <source>
        <dbReference type="EMBL" id="OGM53638.1"/>
    </source>
</evidence>
<reference evidence="1 2" key="1">
    <citation type="journal article" date="2016" name="Nat. Commun.">
        <title>Thousands of microbial genomes shed light on interconnected biogeochemical processes in an aquifer system.</title>
        <authorList>
            <person name="Anantharaman K."/>
            <person name="Brown C.T."/>
            <person name="Hug L.A."/>
            <person name="Sharon I."/>
            <person name="Castelle C.J."/>
            <person name="Probst A.J."/>
            <person name="Thomas B.C."/>
            <person name="Singh A."/>
            <person name="Wilkins M.J."/>
            <person name="Karaoz U."/>
            <person name="Brodie E.L."/>
            <person name="Williams K.H."/>
            <person name="Hubbard S.S."/>
            <person name="Banfield J.F."/>
        </authorList>
    </citation>
    <scope>NUCLEOTIDE SEQUENCE [LARGE SCALE GENOMIC DNA]</scope>
</reference>
<protein>
    <submittedName>
        <fullName evidence="1">Uncharacterized protein</fullName>
    </submittedName>
</protein>
<evidence type="ECO:0000313" key="2">
    <source>
        <dbReference type="Proteomes" id="UP000178603"/>
    </source>
</evidence>
<name>A0A1F8AQS2_9BACT</name>
<accession>A0A1F8AQS2</accession>
<organism evidence="1 2">
    <name type="scientific">Candidatus Woesebacteria bacterium RIFCSPHIGHO2_12_FULL_41_24</name>
    <dbReference type="NCBI Taxonomy" id="1802510"/>
    <lineage>
        <taxon>Bacteria</taxon>
        <taxon>Candidatus Woeseibacteriota</taxon>
    </lineage>
</organism>
<sequence length="130" mass="14997">MISDVLAVYNLIKETVDEASVLNALFSFDGTRKEGDEVIKVRINKATDNQWFYEIEPYEDYILIPFPVNQAVYVDYGLEKDSQNPSVKFFRYVSSPLSRYSQGGEPNVRVDFFVFGYRPSDLMASRKKKA</sequence>
<dbReference type="Proteomes" id="UP000178603">
    <property type="component" value="Unassembled WGS sequence"/>
</dbReference>